<feature type="compositionally biased region" description="Polar residues" evidence="1">
    <location>
        <begin position="278"/>
        <end position="287"/>
    </location>
</feature>
<keyword evidence="3" id="KW-1185">Reference proteome</keyword>
<dbReference type="VEuPathDB" id="FungiDB:BO80DRAFT_464592"/>
<evidence type="ECO:0000256" key="1">
    <source>
        <dbReference type="SAM" id="MobiDB-lite"/>
    </source>
</evidence>
<name>A0A395H0L3_9EURO</name>
<dbReference type="GeneID" id="37227528"/>
<proteinExistence type="predicted"/>
<accession>A0A395H0L3</accession>
<organism evidence="2 3">
    <name type="scientific">Aspergillus ibericus CBS 121593</name>
    <dbReference type="NCBI Taxonomy" id="1448316"/>
    <lineage>
        <taxon>Eukaryota</taxon>
        <taxon>Fungi</taxon>
        <taxon>Dikarya</taxon>
        <taxon>Ascomycota</taxon>
        <taxon>Pezizomycotina</taxon>
        <taxon>Eurotiomycetes</taxon>
        <taxon>Eurotiomycetidae</taxon>
        <taxon>Eurotiales</taxon>
        <taxon>Aspergillaceae</taxon>
        <taxon>Aspergillus</taxon>
        <taxon>Aspergillus subgen. Circumdati</taxon>
    </lineage>
</organism>
<dbReference type="STRING" id="1448316.A0A395H0L3"/>
<evidence type="ECO:0000313" key="3">
    <source>
        <dbReference type="Proteomes" id="UP000249402"/>
    </source>
</evidence>
<dbReference type="Proteomes" id="UP000249402">
    <property type="component" value="Unassembled WGS sequence"/>
</dbReference>
<dbReference type="OrthoDB" id="5393196at2759"/>
<feature type="region of interest" description="Disordered" evidence="1">
    <location>
        <begin position="233"/>
        <end position="311"/>
    </location>
</feature>
<dbReference type="EMBL" id="KZ824436">
    <property type="protein sequence ID" value="RAL01336.1"/>
    <property type="molecule type" value="Genomic_DNA"/>
</dbReference>
<protein>
    <submittedName>
        <fullName evidence="2">Uncharacterized protein</fullName>
    </submittedName>
</protein>
<dbReference type="RefSeq" id="XP_025575663.1">
    <property type="nucleotide sequence ID" value="XM_025722663.1"/>
</dbReference>
<evidence type="ECO:0000313" key="2">
    <source>
        <dbReference type="EMBL" id="RAL01336.1"/>
    </source>
</evidence>
<feature type="compositionally biased region" description="Low complexity" evidence="1">
    <location>
        <begin position="252"/>
        <end position="268"/>
    </location>
</feature>
<reference evidence="2 3" key="1">
    <citation type="submission" date="2018-02" db="EMBL/GenBank/DDBJ databases">
        <title>The genomes of Aspergillus section Nigri reveals drivers in fungal speciation.</title>
        <authorList>
            <consortium name="DOE Joint Genome Institute"/>
            <person name="Vesth T.C."/>
            <person name="Nybo J."/>
            <person name="Theobald S."/>
            <person name="Brandl J."/>
            <person name="Frisvad J.C."/>
            <person name="Nielsen K.F."/>
            <person name="Lyhne E.K."/>
            <person name="Kogle M.E."/>
            <person name="Kuo A."/>
            <person name="Riley R."/>
            <person name="Clum A."/>
            <person name="Nolan M."/>
            <person name="Lipzen A."/>
            <person name="Salamov A."/>
            <person name="Henrissat B."/>
            <person name="Wiebenga A."/>
            <person name="De vries R.P."/>
            <person name="Grigoriev I.V."/>
            <person name="Mortensen U.H."/>
            <person name="Andersen M.R."/>
            <person name="Baker S.E."/>
        </authorList>
    </citation>
    <scope>NUCLEOTIDE SEQUENCE [LARGE SCALE GENOMIC DNA]</scope>
    <source>
        <strain evidence="2 3">CBS 121593</strain>
    </source>
</reference>
<sequence length="311" mass="35026">MDAIADDTRTFFIDLCRRYRTNHEFLEGIYHILFGNRELGFPGTKTAQRRQLTNFAPLVPHMIMAKPDVVDGAIPQGRQPQMMDDLEDLIIPFVISEDDGNKEDENMMVAPNFFFYNRLEDKDGSAGSRAALHCGALGARAMHEIQCYGRAKSYDKMAYTYVAVLMTNHMTIYAIHPIESQAPNRETDYQMTQIKAFQFGKLDEFKSGIAAFRNLREHARSVRRRLFVNLERNSDDTSDDSNDSGGNGGGYKNNSNSDDQETSSSDSIGDSEDSENSTGQGTSASNQRESDPPRESSPPTKRVKIRLWPKP</sequence>
<gene>
    <name evidence="2" type="ORF">BO80DRAFT_464592</name>
</gene>
<dbReference type="AlphaFoldDB" id="A0A395H0L3"/>
<feature type="compositionally biased region" description="Basic residues" evidence="1">
    <location>
        <begin position="301"/>
        <end position="311"/>
    </location>
</feature>